<dbReference type="InterPro" id="IPR009057">
    <property type="entry name" value="Homeodomain-like_sf"/>
</dbReference>
<accession>A0A9D2FQW4</accession>
<gene>
    <name evidence="5" type="ORF">H9809_03930</name>
</gene>
<evidence type="ECO:0000256" key="2">
    <source>
        <dbReference type="ARBA" id="ARBA00023125"/>
    </source>
</evidence>
<evidence type="ECO:0000259" key="4">
    <source>
        <dbReference type="PROSITE" id="PS01124"/>
    </source>
</evidence>
<dbReference type="PROSITE" id="PS01124">
    <property type="entry name" value="HTH_ARAC_FAMILY_2"/>
    <property type="match status" value="1"/>
</dbReference>
<name>A0A9D2FQW4_9FIRM</name>
<protein>
    <submittedName>
        <fullName evidence="5">AraC family transcriptional regulator</fullName>
    </submittedName>
</protein>
<sequence length="334" mass="38244">MSLYEHIQFQKEIFKKMGFVSDFTEPAALWRNPKDSEQGFFLTYYRLPFYILTAADFKISSDFSLPFQNTEATLRFGSFHKGRTLFQMEGKALDSSTPVSFLVKEENSRGRQFWKTGQTGQGIELVISMDYLNSLKELEPEISSLLDFPVNRPFHSLPSQTVTALDQLYKLAVNRELAPLSVEGILLQCLSNLSHILGKKNLASPFQPSSVNLGKRKLSFTTMDFLALEKARQIIQEHPEREHTIASLSRQVFLNQQKLKAGFPLCFQTTVYQFLRDCRMALAARLLVYTEADIQEVALRSGYDTSSGFIKAFKEKYQLTPLAFRKEQRGKAIR</sequence>
<dbReference type="InterPro" id="IPR018060">
    <property type="entry name" value="HTH_AraC"/>
</dbReference>
<dbReference type="PANTHER" id="PTHR47893">
    <property type="entry name" value="REGULATORY PROTEIN PCHR"/>
    <property type="match status" value="1"/>
</dbReference>
<keyword evidence="1" id="KW-0805">Transcription regulation</keyword>
<organism evidence="5 6">
    <name type="scientific">Candidatus Blautia pullicola</name>
    <dbReference type="NCBI Taxonomy" id="2838498"/>
    <lineage>
        <taxon>Bacteria</taxon>
        <taxon>Bacillati</taxon>
        <taxon>Bacillota</taxon>
        <taxon>Clostridia</taxon>
        <taxon>Lachnospirales</taxon>
        <taxon>Lachnospiraceae</taxon>
        <taxon>Blautia</taxon>
    </lineage>
</organism>
<dbReference type="GO" id="GO:0043565">
    <property type="term" value="F:sequence-specific DNA binding"/>
    <property type="evidence" value="ECO:0007669"/>
    <property type="project" value="InterPro"/>
</dbReference>
<dbReference type="PROSITE" id="PS00041">
    <property type="entry name" value="HTH_ARAC_FAMILY_1"/>
    <property type="match status" value="1"/>
</dbReference>
<evidence type="ECO:0000256" key="3">
    <source>
        <dbReference type="ARBA" id="ARBA00023163"/>
    </source>
</evidence>
<comment type="caution">
    <text evidence="5">The sequence shown here is derived from an EMBL/GenBank/DDBJ whole genome shotgun (WGS) entry which is preliminary data.</text>
</comment>
<dbReference type="SUPFAM" id="SSF46689">
    <property type="entry name" value="Homeodomain-like"/>
    <property type="match status" value="1"/>
</dbReference>
<dbReference type="GO" id="GO:0003700">
    <property type="term" value="F:DNA-binding transcription factor activity"/>
    <property type="evidence" value="ECO:0007669"/>
    <property type="project" value="InterPro"/>
</dbReference>
<reference evidence="5" key="2">
    <citation type="submission" date="2021-04" db="EMBL/GenBank/DDBJ databases">
        <authorList>
            <person name="Gilroy R."/>
        </authorList>
    </citation>
    <scope>NUCLEOTIDE SEQUENCE</scope>
    <source>
        <strain evidence="5">1068</strain>
    </source>
</reference>
<dbReference type="Gene3D" id="1.10.10.60">
    <property type="entry name" value="Homeodomain-like"/>
    <property type="match status" value="1"/>
</dbReference>
<feature type="domain" description="HTH araC/xylS-type" evidence="4">
    <location>
        <begin position="229"/>
        <end position="327"/>
    </location>
</feature>
<dbReference type="Proteomes" id="UP000824056">
    <property type="component" value="Unassembled WGS sequence"/>
</dbReference>
<evidence type="ECO:0000313" key="6">
    <source>
        <dbReference type="Proteomes" id="UP000824056"/>
    </source>
</evidence>
<dbReference type="EMBL" id="DXBG01000095">
    <property type="protein sequence ID" value="HIZ65042.1"/>
    <property type="molecule type" value="Genomic_DNA"/>
</dbReference>
<reference evidence="5" key="1">
    <citation type="journal article" date="2021" name="PeerJ">
        <title>Extensive microbial diversity within the chicken gut microbiome revealed by metagenomics and culture.</title>
        <authorList>
            <person name="Gilroy R."/>
            <person name="Ravi A."/>
            <person name="Getino M."/>
            <person name="Pursley I."/>
            <person name="Horton D.L."/>
            <person name="Alikhan N.F."/>
            <person name="Baker D."/>
            <person name="Gharbi K."/>
            <person name="Hall N."/>
            <person name="Watson M."/>
            <person name="Adriaenssens E.M."/>
            <person name="Foster-Nyarko E."/>
            <person name="Jarju S."/>
            <person name="Secka A."/>
            <person name="Antonio M."/>
            <person name="Oren A."/>
            <person name="Chaudhuri R.R."/>
            <person name="La Ragione R."/>
            <person name="Hildebrand F."/>
            <person name="Pallen M.J."/>
        </authorList>
    </citation>
    <scope>NUCLEOTIDE SEQUENCE</scope>
    <source>
        <strain evidence="5">1068</strain>
    </source>
</reference>
<dbReference type="InterPro" id="IPR053142">
    <property type="entry name" value="PchR_regulatory_protein"/>
</dbReference>
<dbReference type="SMART" id="SM00342">
    <property type="entry name" value="HTH_ARAC"/>
    <property type="match status" value="1"/>
</dbReference>
<keyword evidence="2" id="KW-0238">DNA-binding</keyword>
<dbReference type="Pfam" id="PF12833">
    <property type="entry name" value="HTH_18"/>
    <property type="match status" value="1"/>
</dbReference>
<proteinExistence type="predicted"/>
<dbReference type="PANTHER" id="PTHR47893:SF1">
    <property type="entry name" value="REGULATORY PROTEIN PCHR"/>
    <property type="match status" value="1"/>
</dbReference>
<dbReference type="AlphaFoldDB" id="A0A9D2FQW4"/>
<dbReference type="InterPro" id="IPR018062">
    <property type="entry name" value="HTH_AraC-typ_CS"/>
</dbReference>
<evidence type="ECO:0000256" key="1">
    <source>
        <dbReference type="ARBA" id="ARBA00023015"/>
    </source>
</evidence>
<evidence type="ECO:0000313" key="5">
    <source>
        <dbReference type="EMBL" id="HIZ65042.1"/>
    </source>
</evidence>
<keyword evidence="3" id="KW-0804">Transcription</keyword>